<feature type="short sequence motif" description="'KMSKS' region" evidence="8">
    <location>
        <begin position="597"/>
        <end position="601"/>
    </location>
</feature>
<dbReference type="PANTHER" id="PTHR43740:SF2">
    <property type="entry name" value="LEUCINE--TRNA LIGASE, MITOCHONDRIAL"/>
    <property type="match status" value="1"/>
</dbReference>
<evidence type="ECO:0000256" key="5">
    <source>
        <dbReference type="ARBA" id="ARBA00022917"/>
    </source>
</evidence>
<dbReference type="RefSeq" id="WP_188904696.1">
    <property type="nucleotide sequence ID" value="NZ_BMOM01000022.1"/>
</dbReference>
<dbReference type="Gene3D" id="3.90.740.10">
    <property type="entry name" value="Valyl/Leucyl/Isoleucyl-tRNA synthetase, editing domain"/>
    <property type="match status" value="1"/>
</dbReference>
<gene>
    <name evidence="8 13" type="primary">leuS</name>
    <name evidence="13" type="ORF">GCM10010841_24970</name>
</gene>
<keyword evidence="8" id="KW-0963">Cytoplasm</keyword>
<feature type="region of interest" description="Disordered" evidence="9">
    <location>
        <begin position="1"/>
        <end position="25"/>
    </location>
</feature>
<keyword evidence="3 8" id="KW-0547">Nucleotide-binding</keyword>
<proteinExistence type="inferred from homology"/>
<dbReference type="EMBL" id="BMOM01000022">
    <property type="protein sequence ID" value="GGM15574.1"/>
    <property type="molecule type" value="Genomic_DNA"/>
</dbReference>
<keyword evidence="6 8" id="KW-0030">Aminoacyl-tRNA synthetase</keyword>
<evidence type="ECO:0000313" key="13">
    <source>
        <dbReference type="EMBL" id="GGM15574.1"/>
    </source>
</evidence>
<keyword evidence="2 8" id="KW-0436">Ligase</keyword>
<dbReference type="InterPro" id="IPR009008">
    <property type="entry name" value="Val/Leu/Ile-tRNA-synth_edit"/>
</dbReference>
<dbReference type="InterPro" id="IPR014729">
    <property type="entry name" value="Rossmann-like_a/b/a_fold"/>
</dbReference>
<dbReference type="InterPro" id="IPR025709">
    <property type="entry name" value="Leu_tRNA-synth_edit"/>
</dbReference>
<feature type="short sequence motif" description="'HIGH' region" evidence="8">
    <location>
        <begin position="61"/>
        <end position="71"/>
    </location>
</feature>
<protein>
    <recommendedName>
        <fullName evidence="8">Leucine--tRNA ligase</fullName>
        <ecNumber evidence="8">6.1.1.4</ecNumber>
    </recommendedName>
    <alternativeName>
        <fullName evidence="8">Leucyl-tRNA synthetase</fullName>
        <shortName evidence="8">LeuRS</shortName>
    </alternativeName>
</protein>
<dbReference type="InterPro" id="IPR013155">
    <property type="entry name" value="M/V/L/I-tRNA-synth_anticd-bd"/>
</dbReference>
<sequence length="830" mass="93089">MTQTDDQAVPNVAPSIQEPRAERYNPHALESKWQERWEEAGLYRFDENAPGEKFYALTMFPYPSGNLHMGHWYANVAPDARARWMRMRGHNVLFPMGFDAFGLPAENAAIKNNVNPAKWTYSNIASMTEQFRRMGTMIDWSRQFATCDPEYYRWNQWFFTEFFRRGLAYKKGGLVNWCPKDQTVLANEQVVDGACERCGTPVERRNLSQWYLKITDYAEELLDFSETDMPERVRLMQTNWIGKSVGAEIVFDTPAGPETVFTTRPDTVMGATFLVLAPEHAKVEALTTDEQRGAVEAYVAAAGRKTDVERQQDVGEKTGVFTGSFATHPVSGHQLPIWVADYVLVTYGTGSIMAVPAHDERDFAFARKFGLEITEVIRPEDGEPMGADAEGAYSGPGVIVNSGEFDGLPGGKASIATVIEKLEAQGVAKARTTYRLRDWLVSRQRYWGTPIPIVYCPEHGAQPVPADQLPVRLPENVEFTPTGQSPLKLDREWVQTTCPVCGGPAERDTDTMDTFVDSSWYMYRFLSPHHDQHPFDPDKANLLPVDLYTGGIEHAILHLLYSRFWTKVMRDMGLTAQNEPFAWLRNQGMILGEDNEKMSKSRGNVADPDDLVREYGVDTVRTYLMFIAPWELGGPWDPQGINGPAKWLSRVWTLFFGERTAGPDEAVTAADLRYAVHSTLKKVTGDFDRLSFNTIVAALMELTNTLVRARRSPAFGTPEWNEALDIFNRMLAPVVPHIAEEIWHERGQSGSVHVQSWPVVDDAAATRDTVTIGVQVSGKVRGQVSISKTATQEEALAAARAEPDVARFIEGKAVVKEIYVPGRIINIVVK</sequence>
<evidence type="ECO:0000256" key="1">
    <source>
        <dbReference type="ARBA" id="ARBA00005594"/>
    </source>
</evidence>
<evidence type="ECO:0000259" key="11">
    <source>
        <dbReference type="Pfam" id="PF08264"/>
    </source>
</evidence>
<evidence type="ECO:0000256" key="8">
    <source>
        <dbReference type="HAMAP-Rule" id="MF_00049"/>
    </source>
</evidence>
<dbReference type="Gene3D" id="3.10.20.590">
    <property type="match status" value="1"/>
</dbReference>
<dbReference type="Pfam" id="PF00133">
    <property type="entry name" value="tRNA-synt_1"/>
    <property type="match status" value="2"/>
</dbReference>
<evidence type="ECO:0000259" key="12">
    <source>
        <dbReference type="Pfam" id="PF13603"/>
    </source>
</evidence>
<comment type="subcellular location">
    <subcellularLocation>
        <location evidence="8">Cytoplasm</location>
    </subcellularLocation>
</comment>
<dbReference type="SUPFAM" id="SSF52374">
    <property type="entry name" value="Nucleotidylyl transferase"/>
    <property type="match status" value="1"/>
</dbReference>
<comment type="similarity">
    <text evidence="1 8">Belongs to the class-I aminoacyl-tRNA synthetase family.</text>
</comment>
<dbReference type="InterPro" id="IPR002300">
    <property type="entry name" value="aa-tRNA-synth_Ia"/>
</dbReference>
<keyword evidence="4 8" id="KW-0067">ATP-binding</keyword>
<evidence type="ECO:0000256" key="6">
    <source>
        <dbReference type="ARBA" id="ARBA00023146"/>
    </source>
</evidence>
<evidence type="ECO:0000256" key="3">
    <source>
        <dbReference type="ARBA" id="ARBA00022741"/>
    </source>
</evidence>
<evidence type="ECO:0000256" key="7">
    <source>
        <dbReference type="ARBA" id="ARBA00047469"/>
    </source>
</evidence>
<feature type="binding site" evidence="8">
    <location>
        <position position="600"/>
    </location>
    <ligand>
        <name>ATP</name>
        <dbReference type="ChEBI" id="CHEBI:30616"/>
    </ligand>
</feature>
<keyword evidence="14" id="KW-1185">Reference proteome</keyword>
<dbReference type="SUPFAM" id="SSF50677">
    <property type="entry name" value="ValRS/IleRS/LeuRS editing domain"/>
    <property type="match status" value="1"/>
</dbReference>
<evidence type="ECO:0000256" key="4">
    <source>
        <dbReference type="ARBA" id="ARBA00022840"/>
    </source>
</evidence>
<dbReference type="CDD" id="cd07958">
    <property type="entry name" value="Anticodon_Ia_Leu_BEm"/>
    <property type="match status" value="1"/>
</dbReference>
<dbReference type="PANTHER" id="PTHR43740">
    <property type="entry name" value="LEUCYL-TRNA SYNTHETASE"/>
    <property type="match status" value="1"/>
</dbReference>
<reference evidence="14" key="1">
    <citation type="journal article" date="2019" name="Int. J. Syst. Evol. Microbiol.">
        <title>The Global Catalogue of Microorganisms (GCM) 10K type strain sequencing project: providing services to taxonomists for standard genome sequencing and annotation.</title>
        <authorList>
            <consortium name="The Broad Institute Genomics Platform"/>
            <consortium name="The Broad Institute Genome Sequencing Center for Infectious Disease"/>
            <person name="Wu L."/>
            <person name="Ma J."/>
        </authorList>
    </citation>
    <scope>NUCLEOTIDE SEQUENCE [LARGE SCALE GENOMIC DNA]</scope>
    <source>
        <strain evidence="14">JCM 15443</strain>
    </source>
</reference>
<evidence type="ECO:0000313" key="14">
    <source>
        <dbReference type="Proteomes" id="UP000661918"/>
    </source>
</evidence>
<dbReference type="EC" id="6.1.1.4" evidence="8"/>
<comment type="catalytic activity">
    <reaction evidence="7 8">
        <text>tRNA(Leu) + L-leucine + ATP = L-leucyl-tRNA(Leu) + AMP + diphosphate</text>
        <dbReference type="Rhea" id="RHEA:11688"/>
        <dbReference type="Rhea" id="RHEA-COMP:9613"/>
        <dbReference type="Rhea" id="RHEA-COMP:9622"/>
        <dbReference type="ChEBI" id="CHEBI:30616"/>
        <dbReference type="ChEBI" id="CHEBI:33019"/>
        <dbReference type="ChEBI" id="CHEBI:57427"/>
        <dbReference type="ChEBI" id="CHEBI:78442"/>
        <dbReference type="ChEBI" id="CHEBI:78494"/>
        <dbReference type="ChEBI" id="CHEBI:456215"/>
        <dbReference type="EC" id="6.1.1.4"/>
    </reaction>
</comment>
<feature type="domain" description="Aminoacyl-tRNA synthetase class Ia" evidence="10">
    <location>
        <begin position="436"/>
        <end position="625"/>
    </location>
</feature>
<dbReference type="NCBIfam" id="TIGR00396">
    <property type="entry name" value="leuS_bact"/>
    <property type="match status" value="1"/>
</dbReference>
<dbReference type="HAMAP" id="MF_00049_B">
    <property type="entry name" value="Leu_tRNA_synth_B"/>
    <property type="match status" value="1"/>
</dbReference>
<comment type="caution">
    <text evidence="13">The sequence shown here is derived from an EMBL/GenBank/DDBJ whole genome shotgun (WGS) entry which is preliminary data.</text>
</comment>
<dbReference type="Proteomes" id="UP000661918">
    <property type="component" value="Unassembled WGS sequence"/>
</dbReference>
<dbReference type="CDD" id="cd00812">
    <property type="entry name" value="LeuRS_core"/>
    <property type="match status" value="1"/>
</dbReference>
<dbReference type="Gene3D" id="1.10.730.10">
    <property type="entry name" value="Isoleucyl-tRNA Synthetase, Domain 1"/>
    <property type="match status" value="1"/>
</dbReference>
<organism evidence="13 14">
    <name type="scientific">Deinococcus aerophilus</name>
    <dbReference type="NCBI Taxonomy" id="522488"/>
    <lineage>
        <taxon>Bacteria</taxon>
        <taxon>Thermotogati</taxon>
        <taxon>Deinococcota</taxon>
        <taxon>Deinococci</taxon>
        <taxon>Deinococcales</taxon>
        <taxon>Deinococcaceae</taxon>
        <taxon>Deinococcus</taxon>
    </lineage>
</organism>
<evidence type="ECO:0000256" key="9">
    <source>
        <dbReference type="SAM" id="MobiDB-lite"/>
    </source>
</evidence>
<dbReference type="GO" id="GO:0016874">
    <property type="term" value="F:ligase activity"/>
    <property type="evidence" value="ECO:0007669"/>
    <property type="project" value="UniProtKB-KW"/>
</dbReference>
<dbReference type="SUPFAM" id="SSF47323">
    <property type="entry name" value="Anticodon-binding domain of a subclass of class I aminoacyl-tRNA synthetases"/>
    <property type="match status" value="1"/>
</dbReference>
<feature type="domain" description="Methionyl/Valyl/Leucyl/Isoleucyl-tRNA synthetase anticodon-binding" evidence="11">
    <location>
        <begin position="675"/>
        <end position="792"/>
    </location>
</feature>
<feature type="domain" description="Aminoacyl-tRNA synthetase class Ia" evidence="10">
    <location>
        <begin position="32"/>
        <end position="226"/>
    </location>
</feature>
<dbReference type="Gene3D" id="3.40.50.620">
    <property type="entry name" value="HUPs"/>
    <property type="match status" value="2"/>
</dbReference>
<evidence type="ECO:0000259" key="10">
    <source>
        <dbReference type="Pfam" id="PF00133"/>
    </source>
</evidence>
<feature type="domain" description="Leucyl-tRNA synthetase editing" evidence="12">
    <location>
        <begin position="239"/>
        <end position="421"/>
    </location>
</feature>
<dbReference type="InterPro" id="IPR009080">
    <property type="entry name" value="tRNAsynth_Ia_anticodon-bd"/>
</dbReference>
<dbReference type="InterPro" id="IPR002302">
    <property type="entry name" value="Leu-tRNA-ligase"/>
</dbReference>
<dbReference type="PRINTS" id="PR00985">
    <property type="entry name" value="TRNASYNTHLEU"/>
</dbReference>
<name>A0ABQ2GWJ7_9DEIO</name>
<dbReference type="Pfam" id="PF13603">
    <property type="entry name" value="tRNA-synt_1_2"/>
    <property type="match status" value="1"/>
</dbReference>
<keyword evidence="5 8" id="KW-0648">Protein biosynthesis</keyword>
<evidence type="ECO:0000256" key="2">
    <source>
        <dbReference type="ARBA" id="ARBA00022598"/>
    </source>
</evidence>
<dbReference type="Pfam" id="PF08264">
    <property type="entry name" value="Anticodon_1"/>
    <property type="match status" value="1"/>
</dbReference>
<accession>A0ABQ2GWJ7</accession>